<comment type="caution">
    <text evidence="1">The sequence shown here is derived from an EMBL/GenBank/DDBJ whole genome shotgun (WGS) entry which is preliminary data.</text>
</comment>
<sequence length="89" mass="10124">MLTCEWLGDLPEGVTELAFRWYKELNQEEMIPGTQIQAMPILYQTTKKDPNVVKLWTCQAYDAEKNVVHGQATLDLKATATKKNTPIGR</sequence>
<proteinExistence type="predicted"/>
<keyword evidence="2" id="KW-1185">Reference proteome</keyword>
<organism evidence="1 2">
    <name type="scientific">Protopolystoma xenopodis</name>
    <dbReference type="NCBI Taxonomy" id="117903"/>
    <lineage>
        <taxon>Eukaryota</taxon>
        <taxon>Metazoa</taxon>
        <taxon>Spiralia</taxon>
        <taxon>Lophotrochozoa</taxon>
        <taxon>Platyhelminthes</taxon>
        <taxon>Monogenea</taxon>
        <taxon>Polyopisthocotylea</taxon>
        <taxon>Polystomatidea</taxon>
        <taxon>Polystomatidae</taxon>
        <taxon>Protopolystoma</taxon>
    </lineage>
</organism>
<gene>
    <name evidence="1" type="ORF">PXEA_LOCUS30993</name>
</gene>
<dbReference type="EMBL" id="CAAALY010255327">
    <property type="protein sequence ID" value="VEL37553.1"/>
    <property type="molecule type" value="Genomic_DNA"/>
</dbReference>
<evidence type="ECO:0000313" key="1">
    <source>
        <dbReference type="EMBL" id="VEL37553.1"/>
    </source>
</evidence>
<dbReference type="Proteomes" id="UP000784294">
    <property type="component" value="Unassembled WGS sequence"/>
</dbReference>
<name>A0A3S5CUA2_9PLAT</name>
<reference evidence="1" key="1">
    <citation type="submission" date="2018-11" db="EMBL/GenBank/DDBJ databases">
        <authorList>
            <consortium name="Pathogen Informatics"/>
        </authorList>
    </citation>
    <scope>NUCLEOTIDE SEQUENCE</scope>
</reference>
<evidence type="ECO:0000313" key="2">
    <source>
        <dbReference type="Proteomes" id="UP000784294"/>
    </source>
</evidence>
<accession>A0A3S5CUA2</accession>
<dbReference type="AlphaFoldDB" id="A0A3S5CUA2"/>
<protein>
    <submittedName>
        <fullName evidence="1">Uncharacterized protein</fullName>
    </submittedName>
</protein>